<dbReference type="InterPro" id="IPR022998">
    <property type="entry name" value="ThiamineP_synth_TenI"/>
</dbReference>
<keyword evidence="2" id="KW-0784">Thiamine biosynthesis</keyword>
<comment type="caution">
    <text evidence="4">The sequence shown here is derived from an EMBL/GenBank/DDBJ whole genome shotgun (WGS) entry which is preliminary data.</text>
</comment>
<dbReference type="Proteomes" id="UP001438707">
    <property type="component" value="Unassembled WGS sequence"/>
</dbReference>
<dbReference type="CDD" id="cd00564">
    <property type="entry name" value="TMP_TenI"/>
    <property type="match status" value="1"/>
</dbReference>
<comment type="pathway">
    <text evidence="1">Cofactor biosynthesis; thiamine diphosphate biosynthesis.</text>
</comment>
<dbReference type="PANTHER" id="PTHR20857:SF15">
    <property type="entry name" value="THIAMINE-PHOSPHATE SYNTHASE"/>
    <property type="match status" value="1"/>
</dbReference>
<reference evidence="4 5" key="1">
    <citation type="journal article" date="2024" name="Nat. Commun.">
        <title>Phylogenomics reveals the evolutionary origins of lichenization in chlorophyte algae.</title>
        <authorList>
            <person name="Puginier C."/>
            <person name="Libourel C."/>
            <person name="Otte J."/>
            <person name="Skaloud P."/>
            <person name="Haon M."/>
            <person name="Grisel S."/>
            <person name="Petersen M."/>
            <person name="Berrin J.G."/>
            <person name="Delaux P.M."/>
            <person name="Dal Grande F."/>
            <person name="Keller J."/>
        </authorList>
    </citation>
    <scope>NUCLEOTIDE SEQUENCE [LARGE SCALE GENOMIC DNA]</scope>
    <source>
        <strain evidence="4 5">SAG 2145</strain>
    </source>
</reference>
<evidence type="ECO:0000256" key="1">
    <source>
        <dbReference type="ARBA" id="ARBA00004948"/>
    </source>
</evidence>
<evidence type="ECO:0000313" key="4">
    <source>
        <dbReference type="EMBL" id="KAK9837817.1"/>
    </source>
</evidence>
<keyword evidence="5" id="KW-1185">Reference proteome</keyword>
<dbReference type="GO" id="GO:0004789">
    <property type="term" value="F:thiamine-phosphate diphosphorylase activity"/>
    <property type="evidence" value="ECO:0007669"/>
    <property type="project" value="TreeGrafter"/>
</dbReference>
<protein>
    <recommendedName>
        <fullName evidence="3">Thiamine phosphate synthase/TenI domain-containing protein</fullName>
    </recommendedName>
</protein>
<dbReference type="InterPro" id="IPR036206">
    <property type="entry name" value="ThiamineP_synth_sf"/>
</dbReference>
<dbReference type="Pfam" id="PF02581">
    <property type="entry name" value="TMP-TENI"/>
    <property type="match status" value="1"/>
</dbReference>
<organism evidence="4 5">
    <name type="scientific">Apatococcus lobatus</name>
    <dbReference type="NCBI Taxonomy" id="904363"/>
    <lineage>
        <taxon>Eukaryota</taxon>
        <taxon>Viridiplantae</taxon>
        <taxon>Chlorophyta</taxon>
        <taxon>core chlorophytes</taxon>
        <taxon>Trebouxiophyceae</taxon>
        <taxon>Chlorellales</taxon>
        <taxon>Chlorellaceae</taxon>
        <taxon>Apatococcus</taxon>
    </lineage>
</organism>
<dbReference type="InterPro" id="IPR013785">
    <property type="entry name" value="Aldolase_TIM"/>
</dbReference>
<accession>A0AAW1RW13</accession>
<dbReference type="EMBL" id="JALJOS010000006">
    <property type="protein sequence ID" value="KAK9837817.1"/>
    <property type="molecule type" value="Genomic_DNA"/>
</dbReference>
<dbReference type="GO" id="GO:0009228">
    <property type="term" value="P:thiamine biosynthetic process"/>
    <property type="evidence" value="ECO:0007669"/>
    <property type="project" value="UniProtKB-KW"/>
</dbReference>
<proteinExistence type="predicted"/>
<evidence type="ECO:0000259" key="3">
    <source>
        <dbReference type="Pfam" id="PF02581"/>
    </source>
</evidence>
<sequence length="201" mass="21563">MQLVVFSSPTLLEHEAQLISSVLERGLETFHLRKPGCSLRAYEAILAPLSPAARAKLVVHDHHELATRWGLKGVHYTERARAKAGHIKALPGLTSSTALHQLEQLQEDHRSLDYAFLSPIFDSISKAGYSAAFADHEQLSAAVAASSVPLFALGGIEESTVRQGQDLNFVGVAALGSIWNSSSAPDAVSRLLDACALSQKS</sequence>
<dbReference type="PANTHER" id="PTHR20857">
    <property type="entry name" value="THIAMINE-PHOSPHATE PYROPHOSPHORYLASE"/>
    <property type="match status" value="1"/>
</dbReference>
<dbReference type="GO" id="GO:0005737">
    <property type="term" value="C:cytoplasm"/>
    <property type="evidence" value="ECO:0007669"/>
    <property type="project" value="TreeGrafter"/>
</dbReference>
<dbReference type="AlphaFoldDB" id="A0AAW1RW13"/>
<feature type="domain" description="Thiamine phosphate synthase/TenI" evidence="3">
    <location>
        <begin position="12"/>
        <end position="176"/>
    </location>
</feature>
<dbReference type="Gene3D" id="3.20.20.70">
    <property type="entry name" value="Aldolase class I"/>
    <property type="match status" value="1"/>
</dbReference>
<evidence type="ECO:0000313" key="5">
    <source>
        <dbReference type="Proteomes" id="UP001438707"/>
    </source>
</evidence>
<gene>
    <name evidence="4" type="ORF">WJX74_005689</name>
</gene>
<name>A0AAW1RW13_9CHLO</name>
<dbReference type="SUPFAM" id="SSF51391">
    <property type="entry name" value="Thiamin phosphate synthase"/>
    <property type="match status" value="1"/>
</dbReference>
<evidence type="ECO:0000256" key="2">
    <source>
        <dbReference type="ARBA" id="ARBA00022977"/>
    </source>
</evidence>